<dbReference type="Proteomes" id="UP000886845">
    <property type="component" value="Unassembled WGS sequence"/>
</dbReference>
<keyword evidence="4" id="KW-0067">ATP-binding</keyword>
<dbReference type="Gene3D" id="1.20.120.1080">
    <property type="match status" value="1"/>
</dbReference>
<evidence type="ECO:0000259" key="6">
    <source>
        <dbReference type="PROSITE" id="PS51194"/>
    </source>
</evidence>
<dbReference type="PANTHER" id="PTHR43519:SF1">
    <property type="entry name" value="ATP-DEPENDENT RNA HELICASE HRPB"/>
    <property type="match status" value="1"/>
</dbReference>
<dbReference type="EMBL" id="DVOR01000049">
    <property type="protein sequence ID" value="HIV08774.1"/>
    <property type="molecule type" value="Genomic_DNA"/>
</dbReference>
<keyword evidence="2" id="KW-0378">Hydrolase</keyword>
<evidence type="ECO:0000313" key="7">
    <source>
        <dbReference type="EMBL" id="HIV08774.1"/>
    </source>
</evidence>
<dbReference type="InterPro" id="IPR001650">
    <property type="entry name" value="Helicase_C-like"/>
</dbReference>
<dbReference type="GO" id="GO:0003676">
    <property type="term" value="F:nucleic acid binding"/>
    <property type="evidence" value="ECO:0007669"/>
    <property type="project" value="InterPro"/>
</dbReference>
<dbReference type="CDD" id="cd17990">
    <property type="entry name" value="DEXHc_HrpB"/>
    <property type="match status" value="1"/>
</dbReference>
<dbReference type="GO" id="GO:0005524">
    <property type="term" value="F:ATP binding"/>
    <property type="evidence" value="ECO:0007669"/>
    <property type="project" value="UniProtKB-KW"/>
</dbReference>
<dbReference type="InterPro" id="IPR049614">
    <property type="entry name" value="HrpB_DEXH"/>
</dbReference>
<feature type="non-terminal residue" evidence="7">
    <location>
        <position position="523"/>
    </location>
</feature>
<protein>
    <submittedName>
        <fullName evidence="7">ATP-dependent helicase HrpB</fullName>
    </submittedName>
</protein>
<dbReference type="InterPro" id="IPR007502">
    <property type="entry name" value="Helicase-assoc_dom"/>
</dbReference>
<dbReference type="PROSITE" id="PS51194">
    <property type="entry name" value="HELICASE_CTER"/>
    <property type="match status" value="1"/>
</dbReference>
<dbReference type="InterPro" id="IPR027417">
    <property type="entry name" value="P-loop_NTPase"/>
</dbReference>
<dbReference type="CDD" id="cd18791">
    <property type="entry name" value="SF2_C_RHA"/>
    <property type="match status" value="1"/>
</dbReference>
<dbReference type="PANTHER" id="PTHR43519">
    <property type="entry name" value="ATP-DEPENDENT RNA HELICASE HRPB"/>
    <property type="match status" value="1"/>
</dbReference>
<feature type="domain" description="Helicase ATP-binding" evidence="5">
    <location>
        <begin position="11"/>
        <end position="175"/>
    </location>
</feature>
<organism evidence="7 8">
    <name type="scientific">Candidatus Spyradenecus faecavium</name>
    <dbReference type="NCBI Taxonomy" id="2840947"/>
    <lineage>
        <taxon>Bacteria</taxon>
        <taxon>Pseudomonadati</taxon>
        <taxon>Lentisphaerota</taxon>
        <taxon>Lentisphaeria</taxon>
        <taxon>Lentisphaerales</taxon>
        <taxon>Lentisphaeraceae</taxon>
        <taxon>Lentisphaeraceae incertae sedis</taxon>
        <taxon>Candidatus Spyradenecus</taxon>
    </lineage>
</organism>
<evidence type="ECO:0000313" key="8">
    <source>
        <dbReference type="Proteomes" id="UP000886845"/>
    </source>
</evidence>
<dbReference type="InterPro" id="IPR048333">
    <property type="entry name" value="HA2_WH"/>
</dbReference>
<dbReference type="Pfam" id="PF00270">
    <property type="entry name" value="DEAD"/>
    <property type="match status" value="1"/>
</dbReference>
<dbReference type="Pfam" id="PF04408">
    <property type="entry name" value="WHD_HA2"/>
    <property type="match status" value="1"/>
</dbReference>
<dbReference type="SMART" id="SM00487">
    <property type="entry name" value="DEXDc"/>
    <property type="match status" value="1"/>
</dbReference>
<dbReference type="GO" id="GO:0004386">
    <property type="term" value="F:helicase activity"/>
    <property type="evidence" value="ECO:0007669"/>
    <property type="project" value="UniProtKB-KW"/>
</dbReference>
<evidence type="ECO:0000256" key="1">
    <source>
        <dbReference type="ARBA" id="ARBA00022741"/>
    </source>
</evidence>
<comment type="caution">
    <text evidence="7">The sequence shown here is derived from an EMBL/GenBank/DDBJ whole genome shotgun (WGS) entry which is preliminary data.</text>
</comment>
<evidence type="ECO:0000259" key="5">
    <source>
        <dbReference type="PROSITE" id="PS51192"/>
    </source>
</evidence>
<evidence type="ECO:0000256" key="3">
    <source>
        <dbReference type="ARBA" id="ARBA00022806"/>
    </source>
</evidence>
<name>A0A9D1T2K9_9BACT</name>
<dbReference type="Gene3D" id="3.40.50.300">
    <property type="entry name" value="P-loop containing nucleotide triphosphate hydrolases"/>
    <property type="match status" value="2"/>
</dbReference>
<evidence type="ECO:0000256" key="4">
    <source>
        <dbReference type="ARBA" id="ARBA00022840"/>
    </source>
</evidence>
<dbReference type="GO" id="GO:0016787">
    <property type="term" value="F:hydrolase activity"/>
    <property type="evidence" value="ECO:0007669"/>
    <property type="project" value="UniProtKB-KW"/>
</dbReference>
<evidence type="ECO:0000256" key="2">
    <source>
        <dbReference type="ARBA" id="ARBA00022801"/>
    </source>
</evidence>
<dbReference type="SMART" id="SM00490">
    <property type="entry name" value="HELICc"/>
    <property type="match status" value="1"/>
</dbReference>
<dbReference type="Pfam" id="PF00271">
    <property type="entry name" value="Helicase_C"/>
    <property type="match status" value="1"/>
</dbReference>
<keyword evidence="3 7" id="KW-0347">Helicase</keyword>
<proteinExistence type="predicted"/>
<dbReference type="SUPFAM" id="SSF52540">
    <property type="entry name" value="P-loop containing nucleoside triphosphate hydrolases"/>
    <property type="match status" value="2"/>
</dbReference>
<sequence>MNVGLDLTELREALAANEPVALSAAPGTGKTTRVPPALLGEPWLAGKKIVVLEPRRLAARRAATFIAESLGERPGETVGWQVRLERCVGPDTRIEFLTEGLLARRILADPELADTGLIVFDEFHERALALDVSFALAREVREALRPDLRLLVMSATLGETPLPGARRIDLPSVAWPVETRHLPGVDPVAATLRALREESGSVLVFLPGEGEIRDAAEALRAAGLPPDVRVAPLYAALDRREQDFAVAPPAPGVRKVVLATSIAESSLTIEGVRVVVDSGLARVPRFLPRNGLTRLVTVRIPMDRADQRRGRAGRLGPGVCYRLWDAREERTLPKASQPEILDADLTQTALLCAEWGSADLPWTTPPPPSAWARAWENLRDLGAVDADRRITELGRAMARFPVHPALAGMMLRMRRVDRAGGALLAAICAEGDKLPRLRALQDFRRVIETVLRERPRDLWRLAERWAGGDPTPRLSPDDLAPYLLWAFPGHLARRRGGTGRYLLAAGFGAALPPDSPLLNAEWL</sequence>
<feature type="domain" description="Helicase C-terminal" evidence="6">
    <location>
        <begin position="187"/>
        <end position="356"/>
    </location>
</feature>
<dbReference type="InterPro" id="IPR011545">
    <property type="entry name" value="DEAD/DEAH_box_helicase_dom"/>
</dbReference>
<gene>
    <name evidence="7" type="ORF">IAC79_01495</name>
</gene>
<keyword evidence="1" id="KW-0547">Nucleotide-binding</keyword>
<reference evidence="7" key="1">
    <citation type="submission" date="2020-10" db="EMBL/GenBank/DDBJ databases">
        <authorList>
            <person name="Gilroy R."/>
        </authorList>
    </citation>
    <scope>NUCLEOTIDE SEQUENCE</scope>
    <source>
        <strain evidence="7">35461</strain>
    </source>
</reference>
<dbReference type="InterPro" id="IPR014001">
    <property type="entry name" value="Helicase_ATP-bd"/>
</dbReference>
<dbReference type="SMART" id="SM00847">
    <property type="entry name" value="HA2"/>
    <property type="match status" value="1"/>
</dbReference>
<dbReference type="PROSITE" id="PS51192">
    <property type="entry name" value="HELICASE_ATP_BIND_1"/>
    <property type="match status" value="1"/>
</dbReference>
<accession>A0A9D1T2K9</accession>
<reference evidence="7" key="2">
    <citation type="journal article" date="2021" name="PeerJ">
        <title>Extensive microbial diversity within the chicken gut microbiome revealed by metagenomics and culture.</title>
        <authorList>
            <person name="Gilroy R."/>
            <person name="Ravi A."/>
            <person name="Getino M."/>
            <person name="Pursley I."/>
            <person name="Horton D.L."/>
            <person name="Alikhan N.F."/>
            <person name="Baker D."/>
            <person name="Gharbi K."/>
            <person name="Hall N."/>
            <person name="Watson M."/>
            <person name="Adriaenssens E.M."/>
            <person name="Foster-Nyarko E."/>
            <person name="Jarju S."/>
            <person name="Secka A."/>
            <person name="Antonio M."/>
            <person name="Oren A."/>
            <person name="Chaudhuri R.R."/>
            <person name="La Ragione R."/>
            <person name="Hildebrand F."/>
            <person name="Pallen M.J."/>
        </authorList>
    </citation>
    <scope>NUCLEOTIDE SEQUENCE</scope>
    <source>
        <strain evidence="7">35461</strain>
    </source>
</reference>
<dbReference type="AlphaFoldDB" id="A0A9D1T2K9"/>